<protein>
    <recommendedName>
        <fullName evidence="5">CDP-diacylglycerol--serine O-phosphatidyltransferase</fullName>
        <ecNumber evidence="4">2.7.8.8</ecNumber>
    </recommendedName>
    <alternativeName>
        <fullName evidence="14">Phosphatidylserine synthase</fullName>
    </alternativeName>
</protein>
<feature type="transmembrane region" description="Helical" evidence="16">
    <location>
        <begin position="21"/>
        <end position="38"/>
    </location>
</feature>
<dbReference type="AlphaFoldDB" id="A0A8J3ELK3"/>
<reference evidence="17" key="2">
    <citation type="submission" date="2020-09" db="EMBL/GenBank/DDBJ databases">
        <authorList>
            <person name="Sun Q."/>
            <person name="Zhou Y."/>
        </authorList>
    </citation>
    <scope>NUCLEOTIDE SEQUENCE</scope>
    <source>
        <strain evidence="17">CGMCC 1.12777</strain>
    </source>
</reference>
<keyword evidence="12" id="KW-0594">Phospholipid biosynthesis</keyword>
<evidence type="ECO:0000256" key="8">
    <source>
        <dbReference type="ARBA" id="ARBA00022692"/>
    </source>
</evidence>
<keyword evidence="18" id="KW-1185">Reference proteome</keyword>
<dbReference type="EC" id="2.7.8.8" evidence="4"/>
<accession>A0A8J3ELK3</accession>
<evidence type="ECO:0000256" key="5">
    <source>
        <dbReference type="ARBA" id="ARBA00017171"/>
    </source>
</evidence>
<evidence type="ECO:0000256" key="9">
    <source>
        <dbReference type="ARBA" id="ARBA00022989"/>
    </source>
</evidence>
<comment type="caution">
    <text evidence="17">The sequence shown here is derived from an EMBL/GenBank/DDBJ whole genome shotgun (WGS) entry which is preliminary data.</text>
</comment>
<keyword evidence="7 15" id="KW-0808">Transferase</keyword>
<evidence type="ECO:0000256" key="1">
    <source>
        <dbReference type="ARBA" id="ARBA00000287"/>
    </source>
</evidence>
<dbReference type="Gene3D" id="1.20.120.1760">
    <property type="match status" value="1"/>
</dbReference>
<evidence type="ECO:0000256" key="7">
    <source>
        <dbReference type="ARBA" id="ARBA00022679"/>
    </source>
</evidence>
<evidence type="ECO:0000256" key="13">
    <source>
        <dbReference type="ARBA" id="ARBA00023264"/>
    </source>
</evidence>
<dbReference type="PROSITE" id="PS00379">
    <property type="entry name" value="CDP_ALCOHOL_P_TRANSF"/>
    <property type="match status" value="1"/>
</dbReference>
<keyword evidence="9 16" id="KW-1133">Transmembrane helix</keyword>
<name>A0A8J3ELK3_9BACL</name>
<feature type="transmembrane region" description="Helical" evidence="16">
    <location>
        <begin position="103"/>
        <end position="121"/>
    </location>
</feature>
<dbReference type="GO" id="GO:0012505">
    <property type="term" value="C:endomembrane system"/>
    <property type="evidence" value="ECO:0007669"/>
    <property type="project" value="UniProtKB-SubCell"/>
</dbReference>
<keyword evidence="8 16" id="KW-0812">Transmembrane</keyword>
<dbReference type="InterPro" id="IPR004533">
    <property type="entry name" value="CDP-diaglyc--ser_O-PTrfase"/>
</dbReference>
<sequence>MIIPDRIDHTLKRAKAQSANAITIINLSLGITALVLIMEHRLHMSLVLIFLAALCDRFDGMVARKFDVESSFGKELDSLCDLVSFGIAPVMLIFKGIMDQSHFMGLLATILFILCGAIRLARFNVTEFDGKFQGLPITVAGCLLTLSFVVIHFLPLSFFVLLTIILSLLMISTFKINKI</sequence>
<evidence type="ECO:0000256" key="14">
    <source>
        <dbReference type="ARBA" id="ARBA00032361"/>
    </source>
</evidence>
<comment type="similarity">
    <text evidence="3 15">Belongs to the CDP-alcohol phosphatidyltransferase class-I family.</text>
</comment>
<dbReference type="InterPro" id="IPR043130">
    <property type="entry name" value="CDP-OH_PTrfase_TM_dom"/>
</dbReference>
<evidence type="ECO:0000313" key="17">
    <source>
        <dbReference type="EMBL" id="GGH79406.1"/>
    </source>
</evidence>
<keyword evidence="11 16" id="KW-0472">Membrane</keyword>
<dbReference type="RefSeq" id="WP_188496721.1">
    <property type="nucleotide sequence ID" value="NZ_BMFV01000008.1"/>
</dbReference>
<dbReference type="EMBL" id="BMFV01000008">
    <property type="protein sequence ID" value="GGH79406.1"/>
    <property type="molecule type" value="Genomic_DNA"/>
</dbReference>
<dbReference type="NCBIfam" id="TIGR00473">
    <property type="entry name" value="pssA"/>
    <property type="match status" value="1"/>
</dbReference>
<evidence type="ECO:0000256" key="15">
    <source>
        <dbReference type="RuleBase" id="RU003750"/>
    </source>
</evidence>
<dbReference type="InterPro" id="IPR048254">
    <property type="entry name" value="CDP_ALCOHOL_P_TRANSF_CS"/>
</dbReference>
<dbReference type="Pfam" id="PF01066">
    <property type="entry name" value="CDP-OH_P_transf"/>
    <property type="match status" value="1"/>
</dbReference>
<evidence type="ECO:0000256" key="3">
    <source>
        <dbReference type="ARBA" id="ARBA00010441"/>
    </source>
</evidence>
<organism evidence="17 18">
    <name type="scientific">Pullulanibacillus pueri</name>
    <dbReference type="NCBI Taxonomy" id="1437324"/>
    <lineage>
        <taxon>Bacteria</taxon>
        <taxon>Bacillati</taxon>
        <taxon>Bacillota</taxon>
        <taxon>Bacilli</taxon>
        <taxon>Bacillales</taxon>
        <taxon>Sporolactobacillaceae</taxon>
        <taxon>Pullulanibacillus</taxon>
    </lineage>
</organism>
<comment type="catalytic activity">
    <reaction evidence="1">
        <text>a CDP-1,2-diacyl-sn-glycerol + L-serine = a 1,2-diacyl-sn-glycero-3-phospho-L-serine + CMP + H(+)</text>
        <dbReference type="Rhea" id="RHEA:16913"/>
        <dbReference type="ChEBI" id="CHEBI:15378"/>
        <dbReference type="ChEBI" id="CHEBI:33384"/>
        <dbReference type="ChEBI" id="CHEBI:57262"/>
        <dbReference type="ChEBI" id="CHEBI:58332"/>
        <dbReference type="ChEBI" id="CHEBI:60377"/>
        <dbReference type="EC" id="2.7.8.8"/>
    </reaction>
</comment>
<keyword evidence="13" id="KW-1208">Phospholipid metabolism</keyword>
<dbReference type="GO" id="GO:0008654">
    <property type="term" value="P:phospholipid biosynthetic process"/>
    <property type="evidence" value="ECO:0007669"/>
    <property type="project" value="UniProtKB-KW"/>
</dbReference>
<keyword evidence="6" id="KW-0444">Lipid biosynthesis</keyword>
<reference evidence="17" key="1">
    <citation type="journal article" date="2014" name="Int. J. Syst. Evol. Microbiol.">
        <title>Complete genome sequence of Corynebacterium casei LMG S-19264T (=DSM 44701T), isolated from a smear-ripened cheese.</title>
        <authorList>
            <consortium name="US DOE Joint Genome Institute (JGI-PGF)"/>
            <person name="Walter F."/>
            <person name="Albersmeier A."/>
            <person name="Kalinowski J."/>
            <person name="Ruckert C."/>
        </authorList>
    </citation>
    <scope>NUCLEOTIDE SEQUENCE</scope>
    <source>
        <strain evidence="17">CGMCC 1.12777</strain>
    </source>
</reference>
<proteinExistence type="inferred from homology"/>
<dbReference type="PANTHER" id="PTHR14269">
    <property type="entry name" value="CDP-DIACYLGLYCEROL--GLYCEROL-3-PHOSPHATE 3-PHOSPHATIDYLTRANSFERASE-RELATED"/>
    <property type="match status" value="1"/>
</dbReference>
<feature type="transmembrane region" description="Helical" evidence="16">
    <location>
        <begin position="157"/>
        <end position="176"/>
    </location>
</feature>
<dbReference type="InterPro" id="IPR000462">
    <property type="entry name" value="CDP-OH_P_trans"/>
</dbReference>
<evidence type="ECO:0000256" key="4">
    <source>
        <dbReference type="ARBA" id="ARBA00013174"/>
    </source>
</evidence>
<dbReference type="GO" id="GO:0003882">
    <property type="term" value="F:CDP-diacylglycerol-serine O-phosphatidyltransferase activity"/>
    <property type="evidence" value="ECO:0007669"/>
    <property type="project" value="UniProtKB-EC"/>
</dbReference>
<gene>
    <name evidence="17" type="ORF">GCM10007096_14280</name>
</gene>
<evidence type="ECO:0000313" key="18">
    <source>
        <dbReference type="Proteomes" id="UP000656813"/>
    </source>
</evidence>
<dbReference type="InterPro" id="IPR050324">
    <property type="entry name" value="CDP-alcohol_PTase-I"/>
</dbReference>
<dbReference type="Proteomes" id="UP000656813">
    <property type="component" value="Unassembled WGS sequence"/>
</dbReference>
<evidence type="ECO:0000256" key="11">
    <source>
        <dbReference type="ARBA" id="ARBA00023136"/>
    </source>
</evidence>
<keyword evidence="10" id="KW-0443">Lipid metabolism</keyword>
<evidence type="ECO:0000256" key="10">
    <source>
        <dbReference type="ARBA" id="ARBA00023098"/>
    </source>
</evidence>
<evidence type="ECO:0000256" key="16">
    <source>
        <dbReference type="SAM" id="Phobius"/>
    </source>
</evidence>
<feature type="transmembrane region" description="Helical" evidence="16">
    <location>
        <begin position="133"/>
        <end position="151"/>
    </location>
</feature>
<dbReference type="PANTHER" id="PTHR14269:SF61">
    <property type="entry name" value="CDP-DIACYLGLYCEROL--SERINE O-PHOSPHATIDYLTRANSFERASE"/>
    <property type="match status" value="1"/>
</dbReference>
<evidence type="ECO:0000256" key="2">
    <source>
        <dbReference type="ARBA" id="ARBA00004127"/>
    </source>
</evidence>
<evidence type="ECO:0000256" key="6">
    <source>
        <dbReference type="ARBA" id="ARBA00022516"/>
    </source>
</evidence>
<evidence type="ECO:0000256" key="12">
    <source>
        <dbReference type="ARBA" id="ARBA00023209"/>
    </source>
</evidence>
<dbReference type="GO" id="GO:0016020">
    <property type="term" value="C:membrane"/>
    <property type="evidence" value="ECO:0007669"/>
    <property type="project" value="InterPro"/>
</dbReference>
<comment type="subcellular location">
    <subcellularLocation>
        <location evidence="2">Endomembrane system</location>
        <topology evidence="2">Multi-pass membrane protein</topology>
    </subcellularLocation>
</comment>